<dbReference type="RefSeq" id="WP_066670728.1">
    <property type="nucleotide sequence ID" value="NZ_CP016171.1"/>
</dbReference>
<dbReference type="InterPro" id="IPR029058">
    <property type="entry name" value="AB_hydrolase_fold"/>
</dbReference>
<proteinExistence type="predicted"/>
<dbReference type="STRING" id="463025.BAU08_17550"/>
<dbReference type="EMBL" id="CP016171">
    <property type="protein sequence ID" value="ANN72912.1"/>
    <property type="molecule type" value="Genomic_DNA"/>
</dbReference>
<dbReference type="Gene3D" id="3.40.50.1820">
    <property type="entry name" value="alpha/beta hydrolase"/>
    <property type="match status" value="1"/>
</dbReference>
<accession>A0A193FYS4</accession>
<feature type="domain" description="Dienelactone hydrolase" evidence="1">
    <location>
        <begin position="37"/>
        <end position="262"/>
    </location>
</feature>
<dbReference type="AlphaFoldDB" id="A0A193FYS4"/>
<gene>
    <name evidence="2" type="ORF">BAU08_17550</name>
</gene>
<organism evidence="2 3">
    <name type="scientific">Bordetella bronchialis</name>
    <dbReference type="NCBI Taxonomy" id="463025"/>
    <lineage>
        <taxon>Bacteria</taxon>
        <taxon>Pseudomonadati</taxon>
        <taxon>Pseudomonadota</taxon>
        <taxon>Betaproteobacteria</taxon>
        <taxon>Burkholderiales</taxon>
        <taxon>Alcaligenaceae</taxon>
        <taxon>Bordetella</taxon>
    </lineage>
</organism>
<dbReference type="Proteomes" id="UP000092213">
    <property type="component" value="Chromosome"/>
</dbReference>
<dbReference type="GO" id="GO:0016787">
    <property type="term" value="F:hydrolase activity"/>
    <property type="evidence" value="ECO:0007669"/>
    <property type="project" value="InterPro"/>
</dbReference>
<evidence type="ECO:0000313" key="2">
    <source>
        <dbReference type="EMBL" id="ANN72912.1"/>
    </source>
</evidence>
<evidence type="ECO:0000313" key="3">
    <source>
        <dbReference type="Proteomes" id="UP000092213"/>
    </source>
</evidence>
<reference evidence="2 3" key="1">
    <citation type="submission" date="2016-06" db="EMBL/GenBank/DDBJ databases">
        <title>Complete genome sequences of Bordetella bronchialis and Bordetella flabilis.</title>
        <authorList>
            <person name="LiPuma J.J."/>
            <person name="Spilker T."/>
        </authorList>
    </citation>
    <scope>NUCLEOTIDE SEQUENCE [LARGE SCALE GENOMIC DNA]</scope>
    <source>
        <strain evidence="2 3">AU17976</strain>
    </source>
</reference>
<protein>
    <submittedName>
        <fullName evidence="2">Carboxymethylenebutenolidase</fullName>
    </submittedName>
</protein>
<sequence>MSFSPAAGTVQGTAIHTSPQGLTHGLIDLPVKDGTVPAYYAVPEGKTDVPIVCVVQEIFGIHEHIQDVCRRLAKEGYFAIAVNLYERQGDASTYTDIPKLIQDIVAKVPDEQVMADLDASVAWAAQHGGDAGRVGVTGFCWGGRITWMYTAYSPKVKAGVAWYGKLTQGHGPLIKRNAVDVTKELHGPVLGLYGAQDTSIPLEDVELMKKRLAEGNDHAKASKFVVYPDSGHAFLADYRPSYNETDAKDGWRRMCDWFSQYLK</sequence>
<evidence type="ECO:0000259" key="1">
    <source>
        <dbReference type="Pfam" id="PF01738"/>
    </source>
</evidence>
<dbReference type="PANTHER" id="PTHR46623">
    <property type="entry name" value="CARBOXYMETHYLENEBUTENOLIDASE-RELATED"/>
    <property type="match status" value="1"/>
</dbReference>
<dbReference type="InterPro" id="IPR002925">
    <property type="entry name" value="Dienelactn_hydro"/>
</dbReference>
<dbReference type="PANTHER" id="PTHR46623:SF6">
    <property type="entry name" value="ALPHA_BETA-HYDROLASES SUPERFAMILY PROTEIN"/>
    <property type="match status" value="1"/>
</dbReference>
<dbReference type="Pfam" id="PF01738">
    <property type="entry name" value="DLH"/>
    <property type="match status" value="1"/>
</dbReference>
<dbReference type="SUPFAM" id="SSF53474">
    <property type="entry name" value="alpha/beta-Hydrolases"/>
    <property type="match status" value="1"/>
</dbReference>
<dbReference type="InterPro" id="IPR051049">
    <property type="entry name" value="Dienelactone_hydrolase-like"/>
</dbReference>
<name>A0A193FYS4_9BORD</name>